<dbReference type="Gene3D" id="3.80.10.10">
    <property type="entry name" value="Ribonuclease Inhibitor"/>
    <property type="match status" value="1"/>
</dbReference>
<dbReference type="SUPFAM" id="SSF52058">
    <property type="entry name" value="L domain-like"/>
    <property type="match status" value="1"/>
</dbReference>
<evidence type="ECO:0000256" key="1">
    <source>
        <dbReference type="ARBA" id="ARBA00022614"/>
    </source>
</evidence>
<keyword evidence="1" id="KW-0433">Leucine-rich repeat</keyword>
<evidence type="ECO:0000313" key="5">
    <source>
        <dbReference type="Proteomes" id="UP001153620"/>
    </source>
</evidence>
<evidence type="ECO:0000313" key="4">
    <source>
        <dbReference type="EMBL" id="CAG9811213.1"/>
    </source>
</evidence>
<reference evidence="4" key="1">
    <citation type="submission" date="2022-01" db="EMBL/GenBank/DDBJ databases">
        <authorList>
            <person name="King R."/>
        </authorList>
    </citation>
    <scope>NUCLEOTIDE SEQUENCE</scope>
</reference>
<dbReference type="Proteomes" id="UP001153620">
    <property type="component" value="Chromosome 4"/>
</dbReference>
<sequence>MIEISCSFDDYVFNTGERYYRCTASYPPNSTDDDYKFFEPPQYDKSSNDVTFVEIRGFCHKIPQGLTDIFPNMKVLGIYNADIKTISKYDIAEYKNIERFICENSEVEFLPRDLFEGFKNLKYIKFFRNKLLTVEPNILDGLDKLEYVNFRSNPNYSKFYSASPIYVSDSTLEQLKNHLFEQFLALDQEVIKFYIECHPDKFEILRIFRERSNEVNTNLRMHELTYEFYYQNKVKDVAEHQEFEEQLQHKIEELEEINAELLDKVKMIKDIELKQKQQVEELMIEIGNEREEKKKLKWNLQKQIDDLAQQLQSFLLIDAK</sequence>
<feature type="coiled-coil region" evidence="3">
    <location>
        <begin position="237"/>
        <end position="310"/>
    </location>
</feature>
<dbReference type="InterPro" id="IPR050333">
    <property type="entry name" value="SLRP"/>
</dbReference>
<dbReference type="PANTHER" id="PTHR45712:SF22">
    <property type="entry name" value="INSULIN-LIKE GROWTH FACTOR-BINDING PROTEIN COMPLEX ACID LABILE SUBUNIT"/>
    <property type="match status" value="1"/>
</dbReference>
<protein>
    <submittedName>
        <fullName evidence="4">Uncharacterized protein</fullName>
    </submittedName>
</protein>
<keyword evidence="3" id="KW-0175">Coiled coil</keyword>
<dbReference type="InterPro" id="IPR001611">
    <property type="entry name" value="Leu-rich_rpt"/>
</dbReference>
<organism evidence="4 5">
    <name type="scientific">Chironomus riparius</name>
    <dbReference type="NCBI Taxonomy" id="315576"/>
    <lineage>
        <taxon>Eukaryota</taxon>
        <taxon>Metazoa</taxon>
        <taxon>Ecdysozoa</taxon>
        <taxon>Arthropoda</taxon>
        <taxon>Hexapoda</taxon>
        <taxon>Insecta</taxon>
        <taxon>Pterygota</taxon>
        <taxon>Neoptera</taxon>
        <taxon>Endopterygota</taxon>
        <taxon>Diptera</taxon>
        <taxon>Nematocera</taxon>
        <taxon>Chironomoidea</taxon>
        <taxon>Chironomidae</taxon>
        <taxon>Chironominae</taxon>
        <taxon>Chironomus</taxon>
    </lineage>
</organism>
<gene>
    <name evidence="4" type="ORF">CHIRRI_LOCUS14022</name>
</gene>
<dbReference type="OrthoDB" id="676979at2759"/>
<reference evidence="4" key="2">
    <citation type="submission" date="2022-10" db="EMBL/GenBank/DDBJ databases">
        <authorList>
            <consortium name="ENA_rothamsted_submissions"/>
            <consortium name="culmorum"/>
            <person name="King R."/>
        </authorList>
    </citation>
    <scope>NUCLEOTIDE SEQUENCE</scope>
</reference>
<dbReference type="Pfam" id="PF13855">
    <property type="entry name" value="LRR_8"/>
    <property type="match status" value="1"/>
</dbReference>
<keyword evidence="2" id="KW-0677">Repeat</keyword>
<evidence type="ECO:0000256" key="2">
    <source>
        <dbReference type="ARBA" id="ARBA00022737"/>
    </source>
</evidence>
<name>A0A9N9WYN5_9DIPT</name>
<accession>A0A9N9WYN5</accession>
<evidence type="ECO:0000256" key="3">
    <source>
        <dbReference type="SAM" id="Coils"/>
    </source>
</evidence>
<proteinExistence type="predicted"/>
<dbReference type="EMBL" id="OU895880">
    <property type="protein sequence ID" value="CAG9811213.1"/>
    <property type="molecule type" value="Genomic_DNA"/>
</dbReference>
<dbReference type="PANTHER" id="PTHR45712">
    <property type="entry name" value="AGAP008170-PA"/>
    <property type="match status" value="1"/>
</dbReference>
<dbReference type="AlphaFoldDB" id="A0A9N9WYN5"/>
<keyword evidence="5" id="KW-1185">Reference proteome</keyword>
<dbReference type="InterPro" id="IPR032675">
    <property type="entry name" value="LRR_dom_sf"/>
</dbReference>